<protein>
    <submittedName>
        <fullName evidence="2">Uncharacterized protein</fullName>
    </submittedName>
</protein>
<proteinExistence type="predicted"/>
<keyword evidence="3" id="KW-1185">Reference proteome</keyword>
<sequence>METGRASYGRRPRSACATCRCAAVMFMSLDLCSDKRIVCSDLVGGALHIGETPRGCGAVMERLIRGQKPPTWASGYRGHIRFCRGEKDINSTAAPPNRPPGQPTSVAPGVSDRVDLFPPLPPSARLDPRARGEPAGAEPPRLCAGPRLNVKYICDACGTA</sequence>
<feature type="region of interest" description="Disordered" evidence="1">
    <location>
        <begin position="88"/>
        <end position="139"/>
    </location>
</feature>
<evidence type="ECO:0000256" key="1">
    <source>
        <dbReference type="SAM" id="MobiDB-lite"/>
    </source>
</evidence>
<reference evidence="2 3" key="1">
    <citation type="submission" date="2019-03" db="EMBL/GenBank/DDBJ databases">
        <title>First draft genome of Liparis tanakae, snailfish: a comprehensive survey of snailfish specific genes.</title>
        <authorList>
            <person name="Kim W."/>
            <person name="Song I."/>
            <person name="Jeong J.-H."/>
            <person name="Kim D."/>
            <person name="Kim S."/>
            <person name="Ryu S."/>
            <person name="Song J.Y."/>
            <person name="Lee S.K."/>
        </authorList>
    </citation>
    <scope>NUCLEOTIDE SEQUENCE [LARGE SCALE GENOMIC DNA]</scope>
    <source>
        <tissue evidence="2">Muscle</tissue>
    </source>
</reference>
<dbReference type="Proteomes" id="UP000314294">
    <property type="component" value="Unassembled WGS sequence"/>
</dbReference>
<evidence type="ECO:0000313" key="3">
    <source>
        <dbReference type="Proteomes" id="UP000314294"/>
    </source>
</evidence>
<dbReference type="AlphaFoldDB" id="A0A4Z2HXN1"/>
<comment type="caution">
    <text evidence="2">The sequence shown here is derived from an EMBL/GenBank/DDBJ whole genome shotgun (WGS) entry which is preliminary data.</text>
</comment>
<accession>A0A4Z2HXN1</accession>
<evidence type="ECO:0000313" key="2">
    <source>
        <dbReference type="EMBL" id="TNN70418.1"/>
    </source>
</evidence>
<dbReference type="EMBL" id="SRLO01000163">
    <property type="protein sequence ID" value="TNN70418.1"/>
    <property type="molecule type" value="Genomic_DNA"/>
</dbReference>
<organism evidence="2 3">
    <name type="scientific">Liparis tanakae</name>
    <name type="common">Tanaka's snailfish</name>
    <dbReference type="NCBI Taxonomy" id="230148"/>
    <lineage>
        <taxon>Eukaryota</taxon>
        <taxon>Metazoa</taxon>
        <taxon>Chordata</taxon>
        <taxon>Craniata</taxon>
        <taxon>Vertebrata</taxon>
        <taxon>Euteleostomi</taxon>
        <taxon>Actinopterygii</taxon>
        <taxon>Neopterygii</taxon>
        <taxon>Teleostei</taxon>
        <taxon>Neoteleostei</taxon>
        <taxon>Acanthomorphata</taxon>
        <taxon>Eupercaria</taxon>
        <taxon>Perciformes</taxon>
        <taxon>Cottioidei</taxon>
        <taxon>Cottales</taxon>
        <taxon>Liparidae</taxon>
        <taxon>Liparis</taxon>
    </lineage>
</organism>
<name>A0A4Z2HXN1_9TELE</name>
<gene>
    <name evidence="2" type="ORF">EYF80_019295</name>
</gene>